<gene>
    <name evidence="1" type="ORF">TSPGSL018_24058</name>
</gene>
<reference evidence="1" key="1">
    <citation type="submission" date="2014-05" db="EMBL/GenBank/DDBJ databases">
        <title>The transcriptome of the halophilic microalga Tetraselmis sp. GSL018 isolated from the Great Salt Lake, Utah.</title>
        <authorList>
            <person name="Jinkerson R.E."/>
            <person name="D'Adamo S."/>
            <person name="Posewitz M.C."/>
        </authorList>
    </citation>
    <scope>NUCLEOTIDE SEQUENCE</scope>
    <source>
        <strain evidence="1">GSL018</strain>
    </source>
</reference>
<name>A0A061RT48_9CHLO</name>
<accession>A0A061RT48</accession>
<organism evidence="1">
    <name type="scientific">Tetraselmis sp. GSL018</name>
    <dbReference type="NCBI Taxonomy" id="582737"/>
    <lineage>
        <taxon>Eukaryota</taxon>
        <taxon>Viridiplantae</taxon>
        <taxon>Chlorophyta</taxon>
        <taxon>core chlorophytes</taxon>
        <taxon>Chlorodendrophyceae</taxon>
        <taxon>Chlorodendrales</taxon>
        <taxon>Chlorodendraceae</taxon>
        <taxon>Tetraselmis</taxon>
    </lineage>
</organism>
<sequence length="24" mass="2661">MKLQGFSDLEWQGRLGAAGEPTRI</sequence>
<evidence type="ECO:0000313" key="1">
    <source>
        <dbReference type="EMBL" id="JAC75103.1"/>
    </source>
</evidence>
<dbReference type="EMBL" id="GBEZ01010588">
    <property type="protein sequence ID" value="JAC75103.1"/>
    <property type="molecule type" value="Transcribed_RNA"/>
</dbReference>
<proteinExistence type="predicted"/>
<dbReference type="AlphaFoldDB" id="A0A061RT48"/>
<protein>
    <submittedName>
        <fullName evidence="1">Uncharacterized protein</fullName>
    </submittedName>
</protein>